<dbReference type="PANTHER" id="PTHR37813:SF1">
    <property type="entry name" value="FELS-2 PROPHAGE PROTEIN"/>
    <property type="match status" value="1"/>
</dbReference>
<organism evidence="6">
    <name type="scientific">uncultured Caudovirales phage</name>
    <dbReference type="NCBI Taxonomy" id="2100421"/>
    <lineage>
        <taxon>Viruses</taxon>
        <taxon>Duplodnaviria</taxon>
        <taxon>Heunggongvirae</taxon>
        <taxon>Uroviricota</taxon>
        <taxon>Caudoviricetes</taxon>
        <taxon>Peduoviridae</taxon>
        <taxon>Maltschvirus</taxon>
        <taxon>Maltschvirus maltsch</taxon>
    </lineage>
</organism>
<gene>
    <name evidence="6" type="ORF">UFOVP597_53</name>
</gene>
<proteinExistence type="predicted"/>
<feature type="coiled-coil region" evidence="3">
    <location>
        <begin position="914"/>
        <end position="1030"/>
    </location>
</feature>
<reference evidence="6" key="1">
    <citation type="submission" date="2020-04" db="EMBL/GenBank/DDBJ databases">
        <authorList>
            <person name="Chiriac C."/>
            <person name="Salcher M."/>
            <person name="Ghai R."/>
            <person name="Kavagutti S V."/>
        </authorList>
    </citation>
    <scope>NUCLEOTIDE SEQUENCE</scope>
</reference>
<evidence type="ECO:0000256" key="4">
    <source>
        <dbReference type="SAM" id="MobiDB-lite"/>
    </source>
</evidence>
<evidence type="ECO:0000256" key="3">
    <source>
        <dbReference type="SAM" id="Coils"/>
    </source>
</evidence>
<accession>A0A6J5N8Z8</accession>
<evidence type="ECO:0000259" key="5">
    <source>
        <dbReference type="Pfam" id="PF10145"/>
    </source>
</evidence>
<evidence type="ECO:0000313" key="6">
    <source>
        <dbReference type="EMBL" id="CAB4152139.1"/>
    </source>
</evidence>
<feature type="coiled-coil region" evidence="3">
    <location>
        <begin position="648"/>
        <end position="726"/>
    </location>
</feature>
<dbReference type="EMBL" id="LR796564">
    <property type="protein sequence ID" value="CAB4152139.1"/>
    <property type="molecule type" value="Genomic_DNA"/>
</dbReference>
<keyword evidence="2" id="KW-1188">Viral release from host cell</keyword>
<dbReference type="NCBIfam" id="TIGR01760">
    <property type="entry name" value="tape_meas_TP901"/>
    <property type="match status" value="1"/>
</dbReference>
<keyword evidence="1" id="KW-1245">Viral tail assembly</keyword>
<evidence type="ECO:0000256" key="1">
    <source>
        <dbReference type="ARBA" id="ARBA00022465"/>
    </source>
</evidence>
<feature type="domain" description="Phage tail tape measure protein" evidence="5">
    <location>
        <begin position="274"/>
        <end position="463"/>
    </location>
</feature>
<name>A0A6J5N8Z8_9CAUD</name>
<feature type="coiled-coil region" evidence="3">
    <location>
        <begin position="1080"/>
        <end position="1140"/>
    </location>
</feature>
<dbReference type="GO" id="GO:0098003">
    <property type="term" value="P:viral tail assembly"/>
    <property type="evidence" value="ECO:0007669"/>
    <property type="project" value="UniProtKB-KW"/>
</dbReference>
<feature type="coiled-coil region" evidence="3">
    <location>
        <begin position="20"/>
        <end position="110"/>
    </location>
</feature>
<dbReference type="PANTHER" id="PTHR37813">
    <property type="entry name" value="FELS-2 PROPHAGE PROTEIN"/>
    <property type="match status" value="1"/>
</dbReference>
<sequence>MAKQIKRSDIVEKDIFKNLIDSATDSIDKLEQMNDQFKEMAKTIKSSMSSAKFGTTKELNEFIKSTKTATQLSKEQAKVMQELEKANALRAKAEAEFLKTEKEKLKVQDQAIKTARTKLNDDEKQAKIDARRQKSLDDEGNAYKRLEKNTRELKNQSKQLGAELRELELAGKRNTKEYNETAKAFRNVTDQARNGDQALKKLDSQVGDNFRNVGNYEGAINKLGKGLGMLGLAFGVGDVIQGAGRTIIDFDQSIADLVSITGAGGKDLEYFKEQSIQLGKGVEGGAKNVIEAYKLIGSAKPELLANAEGLNAVTESAIKLAKASGMDLPASATALTDALNQFGAPAEDAGKFINILANGALFGSAEIPQVTEALLKFGAVAKTSNVSIQESTALIEMLASKGLKGAEAGTALRNVMLKLSAPDALPKEAKEMLSGLGIDMKKLADTSIPFADRLKALSPILKDETAQIKVFGTENVVSAKNLLMNIDGIKQLTKDMDTKGTVDKQATDRTKTLNQALVELKGAWDEIVLSFSSGSGASAILTESLSFIARNLGTILSVITKLAIAYGTMIAIQKAKILWNKLEGKSLSDIGGYIKQAITGTKKMGDAQTEASAGAKALGTAMKTIGFAIAIELAIELVKALYDIASGASQAREDMARLEVASEKAMKTATANIERIRKAKEKADEAIRNKVTSKDLKQEDADKLLLENSKQTKKQIEQNKKLVDERKRATYKDLADLKKLRAEFDKNNNDGFVKDSELNTKLFLQLTKKAVELGEKYKIKGDLIYGFIDGGMSGDYQDVQAQLQANYTALAKKSKVYGDEVESLTAETNANTATVKGNTKTIDENSGSKNKNKKETKDLNTEFKEINETISEQKQLLNELDNIYKNRVIDSKIDEIKTEYDKQINLAETTGEANVDLLEKLLQEETDLKKIQAEENLKFKIDQLQAEYEALVESKKKELELERDTLLKQKDLTPKARQEILDNYKERELELNAELEKSKADTELKKKILVENSANDIKQIEKDKNDKINEYNDGVYEALKRWSDKSNEDLKQSSDTKIEDTKKMYEEMNKLAKMSADYFIKQSEKKITQIEGELNALSQQKQFLEQMAVNGNITAEKSLAQNEKLTAEANKKKAQELKKQERIKLAETVFTSYMENAKKGEGNAIVKTISDISVLTAFINSLPAFYTGTERTVAESLGSPHLQGKDGYIVRVDGSEKILNPELSKMTGNMTTMEIAKLSEDKLRGRLMTKNGSLTINPMNNEALLNKMDQLNNTIANKPETNIELGEIVGGVMHVIESSKNKNTITRNITRFS</sequence>
<dbReference type="InterPro" id="IPR010090">
    <property type="entry name" value="Phage_tape_meas"/>
</dbReference>
<feature type="region of interest" description="Disordered" evidence="4">
    <location>
        <begin position="837"/>
        <end position="856"/>
    </location>
</feature>
<feature type="region of interest" description="Disordered" evidence="4">
    <location>
        <begin position="123"/>
        <end position="142"/>
    </location>
</feature>
<dbReference type="Pfam" id="PF10145">
    <property type="entry name" value="PhageMin_Tail"/>
    <property type="match status" value="1"/>
</dbReference>
<evidence type="ECO:0000256" key="2">
    <source>
        <dbReference type="ARBA" id="ARBA00022612"/>
    </source>
</evidence>
<protein>
    <submittedName>
        <fullName evidence="6">Phage tail tape measure protein</fullName>
    </submittedName>
</protein>
<keyword evidence="3" id="KW-0175">Coiled coil</keyword>